<name>A0A7I7M7B6_9MYCO</name>
<dbReference type="SUPFAM" id="SSF49503">
    <property type="entry name" value="Cupredoxins"/>
    <property type="match status" value="1"/>
</dbReference>
<dbReference type="Proteomes" id="UP000466514">
    <property type="component" value="Chromosome"/>
</dbReference>
<proteinExistence type="predicted"/>
<sequence length="131" mass="13476">MSRVLALAAAIALLLAGCGGDKSAEEKSSGAAPPPMTDAQAAPQRLVVDVTIKGGTVTPTNEQLTASLEQPIVIRVDSDAADELHVHSTPEHSFPIAAGQGQSFQFAVDTPGRVDVELHALNKTVATIAVQ</sequence>
<feature type="signal peptide" evidence="2">
    <location>
        <begin position="1"/>
        <end position="24"/>
    </location>
</feature>
<evidence type="ECO:0000313" key="4">
    <source>
        <dbReference type="Proteomes" id="UP000466514"/>
    </source>
</evidence>
<accession>A0A7I7M7B6</accession>
<keyword evidence="2" id="KW-0732">Signal</keyword>
<reference evidence="3 4" key="1">
    <citation type="journal article" date="2019" name="Emerg. Microbes Infect.">
        <title>Comprehensive subspecies identification of 175 nontuberculous mycobacteria species based on 7547 genomic profiles.</title>
        <authorList>
            <person name="Matsumoto Y."/>
            <person name="Kinjo T."/>
            <person name="Motooka D."/>
            <person name="Nabeya D."/>
            <person name="Jung N."/>
            <person name="Uechi K."/>
            <person name="Horii T."/>
            <person name="Iida T."/>
            <person name="Fujita J."/>
            <person name="Nakamura S."/>
        </authorList>
    </citation>
    <scope>NUCLEOTIDE SEQUENCE [LARGE SCALE GENOMIC DNA]</scope>
    <source>
        <strain evidence="3 4">JCM 13323</strain>
    </source>
</reference>
<organism evidence="3 4">
    <name type="scientific">Mycolicibacterium psychrotolerans</name>
    <dbReference type="NCBI Taxonomy" id="216929"/>
    <lineage>
        <taxon>Bacteria</taxon>
        <taxon>Bacillati</taxon>
        <taxon>Actinomycetota</taxon>
        <taxon>Actinomycetes</taxon>
        <taxon>Mycobacteriales</taxon>
        <taxon>Mycobacteriaceae</taxon>
        <taxon>Mycolicibacterium</taxon>
    </lineage>
</organism>
<feature type="region of interest" description="Disordered" evidence="1">
    <location>
        <begin position="22"/>
        <end position="43"/>
    </location>
</feature>
<feature type="chain" id="PRO_5029718675" description="EfeO-type cupredoxin-like domain-containing protein" evidence="2">
    <location>
        <begin position="25"/>
        <end position="131"/>
    </location>
</feature>
<gene>
    <name evidence="3" type="ORF">MPSYJ_11530</name>
</gene>
<dbReference type="RefSeq" id="WP_163720777.1">
    <property type="nucleotide sequence ID" value="NZ_AP022574.1"/>
</dbReference>
<dbReference type="KEGG" id="mpsc:MPSYJ_11530"/>
<dbReference type="InterPro" id="IPR008972">
    <property type="entry name" value="Cupredoxin"/>
</dbReference>
<dbReference type="PROSITE" id="PS51257">
    <property type="entry name" value="PROKAR_LIPOPROTEIN"/>
    <property type="match status" value="1"/>
</dbReference>
<protein>
    <recommendedName>
        <fullName evidence="5">EfeO-type cupredoxin-like domain-containing protein</fullName>
    </recommendedName>
</protein>
<evidence type="ECO:0000256" key="1">
    <source>
        <dbReference type="SAM" id="MobiDB-lite"/>
    </source>
</evidence>
<dbReference type="AlphaFoldDB" id="A0A7I7M7B6"/>
<evidence type="ECO:0008006" key="5">
    <source>
        <dbReference type="Google" id="ProtNLM"/>
    </source>
</evidence>
<dbReference type="EMBL" id="AP022574">
    <property type="protein sequence ID" value="BBX67692.1"/>
    <property type="molecule type" value="Genomic_DNA"/>
</dbReference>
<evidence type="ECO:0000256" key="2">
    <source>
        <dbReference type="SAM" id="SignalP"/>
    </source>
</evidence>
<evidence type="ECO:0000313" key="3">
    <source>
        <dbReference type="EMBL" id="BBX67692.1"/>
    </source>
</evidence>
<keyword evidence="4" id="KW-1185">Reference proteome</keyword>